<reference evidence="1 2" key="1">
    <citation type="journal article" date="2019" name="Nat. Ecol. Evol.">
        <title>Megaphylogeny resolves global patterns of mushroom evolution.</title>
        <authorList>
            <person name="Varga T."/>
            <person name="Krizsan K."/>
            <person name="Foldi C."/>
            <person name="Dima B."/>
            <person name="Sanchez-Garcia M."/>
            <person name="Sanchez-Ramirez S."/>
            <person name="Szollosi G.J."/>
            <person name="Szarkandi J.G."/>
            <person name="Papp V."/>
            <person name="Albert L."/>
            <person name="Andreopoulos W."/>
            <person name="Angelini C."/>
            <person name="Antonin V."/>
            <person name="Barry K.W."/>
            <person name="Bougher N.L."/>
            <person name="Buchanan P."/>
            <person name="Buyck B."/>
            <person name="Bense V."/>
            <person name="Catcheside P."/>
            <person name="Chovatia M."/>
            <person name="Cooper J."/>
            <person name="Damon W."/>
            <person name="Desjardin D."/>
            <person name="Finy P."/>
            <person name="Geml J."/>
            <person name="Haridas S."/>
            <person name="Hughes K."/>
            <person name="Justo A."/>
            <person name="Karasinski D."/>
            <person name="Kautmanova I."/>
            <person name="Kiss B."/>
            <person name="Kocsube S."/>
            <person name="Kotiranta H."/>
            <person name="LaButti K.M."/>
            <person name="Lechner B.E."/>
            <person name="Liimatainen K."/>
            <person name="Lipzen A."/>
            <person name="Lukacs Z."/>
            <person name="Mihaltcheva S."/>
            <person name="Morgado L.N."/>
            <person name="Niskanen T."/>
            <person name="Noordeloos M.E."/>
            <person name="Ohm R.A."/>
            <person name="Ortiz-Santana B."/>
            <person name="Ovrebo C."/>
            <person name="Racz N."/>
            <person name="Riley R."/>
            <person name="Savchenko A."/>
            <person name="Shiryaev A."/>
            <person name="Soop K."/>
            <person name="Spirin V."/>
            <person name="Szebenyi C."/>
            <person name="Tomsovsky M."/>
            <person name="Tulloss R.E."/>
            <person name="Uehling J."/>
            <person name="Grigoriev I.V."/>
            <person name="Vagvolgyi C."/>
            <person name="Papp T."/>
            <person name="Martin F.M."/>
            <person name="Miettinen O."/>
            <person name="Hibbett D.S."/>
            <person name="Nagy L.G."/>
        </authorList>
    </citation>
    <scope>NUCLEOTIDE SEQUENCE [LARGE SCALE GENOMIC DNA]</scope>
    <source>
        <strain evidence="1 2">NL-1719</strain>
    </source>
</reference>
<dbReference type="Proteomes" id="UP000308600">
    <property type="component" value="Unassembled WGS sequence"/>
</dbReference>
<accession>A0ACD3AN26</accession>
<dbReference type="EMBL" id="ML208379">
    <property type="protein sequence ID" value="TFK67328.1"/>
    <property type="molecule type" value="Genomic_DNA"/>
</dbReference>
<evidence type="ECO:0000313" key="1">
    <source>
        <dbReference type="EMBL" id="TFK67328.1"/>
    </source>
</evidence>
<name>A0ACD3AN26_9AGAR</name>
<gene>
    <name evidence="1" type="ORF">BDN72DRAFT_770863</name>
</gene>
<keyword evidence="2" id="KW-1185">Reference proteome</keyword>
<protein>
    <submittedName>
        <fullName evidence="1">Uncharacterized protein</fullName>
    </submittedName>
</protein>
<sequence>MTSSVRPRSGTSLVNSSRSRDNPKPICTTPGHVCAGETETEIDEPSRQLPTSRIVPDSEPLIPPHTLQQRLLPLLFEFSRWLSIIPAVIGTIYNIFQFCYPPVPLPNERKPPERIDFFISSLWCLCLATGLLTRWRLYYPPLSTLIRLLALQGICWPATHLTMKILEHDKRPVIVWAIIGTTTCTSRSIQIWVTSNLWWEPRDVGDKKGSNNAIGITEPPKGGYWRRFGGRWGGRRWDWKEVALKCALPAGLVYFCMAWADQLRREWSDC</sequence>
<evidence type="ECO:0000313" key="2">
    <source>
        <dbReference type="Proteomes" id="UP000308600"/>
    </source>
</evidence>
<organism evidence="1 2">
    <name type="scientific">Pluteus cervinus</name>
    <dbReference type="NCBI Taxonomy" id="181527"/>
    <lineage>
        <taxon>Eukaryota</taxon>
        <taxon>Fungi</taxon>
        <taxon>Dikarya</taxon>
        <taxon>Basidiomycota</taxon>
        <taxon>Agaricomycotina</taxon>
        <taxon>Agaricomycetes</taxon>
        <taxon>Agaricomycetidae</taxon>
        <taxon>Agaricales</taxon>
        <taxon>Pluteineae</taxon>
        <taxon>Pluteaceae</taxon>
        <taxon>Pluteus</taxon>
    </lineage>
</organism>
<proteinExistence type="predicted"/>